<keyword evidence="4" id="KW-0479">Metal-binding</keyword>
<comment type="catalytic activity">
    <reaction evidence="1">
        <text>inosine + phosphate = alpha-D-ribose 1-phosphate + hypoxanthine</text>
        <dbReference type="Rhea" id="RHEA:27646"/>
        <dbReference type="ChEBI" id="CHEBI:17368"/>
        <dbReference type="ChEBI" id="CHEBI:17596"/>
        <dbReference type="ChEBI" id="CHEBI:43474"/>
        <dbReference type="ChEBI" id="CHEBI:57720"/>
        <dbReference type="EC" id="2.4.2.1"/>
    </reaction>
    <physiologicalReaction direction="left-to-right" evidence="1">
        <dbReference type="Rhea" id="RHEA:27647"/>
    </physiologicalReaction>
</comment>
<organism evidence="10 11">
    <name type="scientific">Roseibacillus ishigakijimensis</name>
    <dbReference type="NCBI Taxonomy" id="454146"/>
    <lineage>
        <taxon>Bacteria</taxon>
        <taxon>Pseudomonadati</taxon>
        <taxon>Verrucomicrobiota</taxon>
        <taxon>Verrucomicrobiia</taxon>
        <taxon>Verrucomicrobiales</taxon>
        <taxon>Verrucomicrobiaceae</taxon>
        <taxon>Roseibacillus</taxon>
    </lineage>
</organism>
<evidence type="ECO:0000256" key="2">
    <source>
        <dbReference type="ARBA" id="ARBA00007353"/>
    </source>
</evidence>
<dbReference type="PANTHER" id="PTHR30616">
    <property type="entry name" value="UNCHARACTERIZED PROTEIN YFIH"/>
    <property type="match status" value="1"/>
</dbReference>
<dbReference type="Pfam" id="PF02578">
    <property type="entry name" value="Cu-oxidase_4"/>
    <property type="match status" value="1"/>
</dbReference>
<name>A0A934RW86_9BACT</name>
<evidence type="ECO:0000256" key="9">
    <source>
        <dbReference type="ARBA" id="ARBA00049893"/>
    </source>
</evidence>
<comment type="caution">
    <text evidence="10">The sequence shown here is derived from an EMBL/GenBank/DDBJ whole genome shotgun (WGS) entry which is preliminary data.</text>
</comment>
<evidence type="ECO:0000256" key="8">
    <source>
        <dbReference type="ARBA" id="ARBA00048968"/>
    </source>
</evidence>
<dbReference type="SUPFAM" id="SSF64438">
    <property type="entry name" value="CNF1/YfiH-like putative cysteine hydrolases"/>
    <property type="match status" value="1"/>
</dbReference>
<dbReference type="InterPro" id="IPR011324">
    <property type="entry name" value="Cytotoxic_necrot_fac-like_cat"/>
</dbReference>
<evidence type="ECO:0000256" key="5">
    <source>
        <dbReference type="ARBA" id="ARBA00022801"/>
    </source>
</evidence>
<dbReference type="Proteomes" id="UP000604083">
    <property type="component" value="Unassembled WGS sequence"/>
</dbReference>
<dbReference type="Gene3D" id="3.60.140.10">
    <property type="entry name" value="CNF1/YfiH-like putative cysteine hydrolases"/>
    <property type="match status" value="2"/>
</dbReference>
<dbReference type="GO" id="GO:0017061">
    <property type="term" value="F:S-methyl-5-thioadenosine phosphorylase activity"/>
    <property type="evidence" value="ECO:0007669"/>
    <property type="project" value="UniProtKB-EC"/>
</dbReference>
<gene>
    <name evidence="10" type="ORF">JIN78_16050</name>
</gene>
<dbReference type="InterPro" id="IPR038371">
    <property type="entry name" value="Cu_polyphenol_OxRdtase_sf"/>
</dbReference>
<protein>
    <submittedName>
        <fullName evidence="10">Polyphenol oxidase family protein</fullName>
    </submittedName>
</protein>
<reference evidence="10" key="1">
    <citation type="submission" date="2021-01" db="EMBL/GenBank/DDBJ databases">
        <title>Modified the classification status of verrucomicrobia.</title>
        <authorList>
            <person name="Feng X."/>
        </authorList>
    </citation>
    <scope>NUCLEOTIDE SEQUENCE</scope>
    <source>
        <strain evidence="10">KCTC 12986</strain>
    </source>
</reference>
<sequence>MVEPFSFLEPLRGLGLAASFVPRVAEVAGSYDKEEVLGELEPFHRQEVAALGYDWSDLWRAEQVHGVEVARVPAREASRIIPGCDGLLSNCPGTLLGIYVADCGVIWVADPVKQAIALLHSGRKGSEGGILPRAIEAMGREFGSQPADLMVVLGPCIRPPHYEVDIAQLIAMQAEECGVGSFEDCGLCTGSDLASNYSYRMEKGRTGRMLGLLGLPAKSSHLSLQ</sequence>
<keyword evidence="5" id="KW-0378">Hydrolase</keyword>
<proteinExistence type="inferred from homology"/>
<accession>A0A934RW86</accession>
<dbReference type="PANTHER" id="PTHR30616:SF2">
    <property type="entry name" value="PURINE NUCLEOSIDE PHOSPHORYLASE LACC1"/>
    <property type="match status" value="1"/>
</dbReference>
<dbReference type="EMBL" id="JAENIO010000063">
    <property type="protein sequence ID" value="MBK1835581.1"/>
    <property type="molecule type" value="Genomic_DNA"/>
</dbReference>
<evidence type="ECO:0000313" key="11">
    <source>
        <dbReference type="Proteomes" id="UP000604083"/>
    </source>
</evidence>
<dbReference type="GO" id="GO:0005507">
    <property type="term" value="F:copper ion binding"/>
    <property type="evidence" value="ECO:0007669"/>
    <property type="project" value="TreeGrafter"/>
</dbReference>
<dbReference type="GO" id="GO:0016787">
    <property type="term" value="F:hydrolase activity"/>
    <property type="evidence" value="ECO:0007669"/>
    <property type="project" value="UniProtKB-KW"/>
</dbReference>
<dbReference type="CDD" id="cd16833">
    <property type="entry name" value="YfiH"/>
    <property type="match status" value="1"/>
</dbReference>
<evidence type="ECO:0000313" key="10">
    <source>
        <dbReference type="EMBL" id="MBK1835581.1"/>
    </source>
</evidence>
<evidence type="ECO:0000256" key="4">
    <source>
        <dbReference type="ARBA" id="ARBA00022723"/>
    </source>
</evidence>
<dbReference type="AlphaFoldDB" id="A0A934RW86"/>
<evidence type="ECO:0000256" key="7">
    <source>
        <dbReference type="ARBA" id="ARBA00047989"/>
    </source>
</evidence>
<keyword evidence="11" id="KW-1185">Reference proteome</keyword>
<keyword evidence="3" id="KW-0808">Transferase</keyword>
<dbReference type="RefSeq" id="WP_200393017.1">
    <property type="nucleotide sequence ID" value="NZ_JAENIO010000063.1"/>
</dbReference>
<comment type="catalytic activity">
    <reaction evidence="9">
        <text>S-methyl-5'-thioadenosine + phosphate = 5-(methylsulfanyl)-alpha-D-ribose 1-phosphate + adenine</text>
        <dbReference type="Rhea" id="RHEA:11852"/>
        <dbReference type="ChEBI" id="CHEBI:16708"/>
        <dbReference type="ChEBI" id="CHEBI:17509"/>
        <dbReference type="ChEBI" id="CHEBI:43474"/>
        <dbReference type="ChEBI" id="CHEBI:58533"/>
        <dbReference type="EC" id="2.4.2.28"/>
    </reaction>
    <physiologicalReaction direction="left-to-right" evidence="9">
        <dbReference type="Rhea" id="RHEA:11853"/>
    </physiologicalReaction>
</comment>
<keyword evidence="6" id="KW-0862">Zinc</keyword>
<evidence type="ECO:0000256" key="3">
    <source>
        <dbReference type="ARBA" id="ARBA00022679"/>
    </source>
</evidence>
<comment type="catalytic activity">
    <reaction evidence="8">
        <text>adenosine + phosphate = alpha-D-ribose 1-phosphate + adenine</text>
        <dbReference type="Rhea" id="RHEA:27642"/>
        <dbReference type="ChEBI" id="CHEBI:16335"/>
        <dbReference type="ChEBI" id="CHEBI:16708"/>
        <dbReference type="ChEBI" id="CHEBI:43474"/>
        <dbReference type="ChEBI" id="CHEBI:57720"/>
        <dbReference type="EC" id="2.4.2.1"/>
    </reaction>
    <physiologicalReaction direction="left-to-right" evidence="8">
        <dbReference type="Rhea" id="RHEA:27643"/>
    </physiologicalReaction>
</comment>
<evidence type="ECO:0000256" key="1">
    <source>
        <dbReference type="ARBA" id="ARBA00000553"/>
    </source>
</evidence>
<dbReference type="InterPro" id="IPR003730">
    <property type="entry name" value="Cu_polyphenol_OxRdtase"/>
</dbReference>
<comment type="similarity">
    <text evidence="2">Belongs to the purine nucleoside phosphorylase YfiH/LACC1 family.</text>
</comment>
<comment type="catalytic activity">
    <reaction evidence="7">
        <text>adenosine + H2O + H(+) = inosine + NH4(+)</text>
        <dbReference type="Rhea" id="RHEA:24408"/>
        <dbReference type="ChEBI" id="CHEBI:15377"/>
        <dbReference type="ChEBI" id="CHEBI:15378"/>
        <dbReference type="ChEBI" id="CHEBI:16335"/>
        <dbReference type="ChEBI" id="CHEBI:17596"/>
        <dbReference type="ChEBI" id="CHEBI:28938"/>
        <dbReference type="EC" id="3.5.4.4"/>
    </reaction>
    <physiologicalReaction direction="left-to-right" evidence="7">
        <dbReference type="Rhea" id="RHEA:24409"/>
    </physiologicalReaction>
</comment>
<evidence type="ECO:0000256" key="6">
    <source>
        <dbReference type="ARBA" id="ARBA00022833"/>
    </source>
</evidence>